<comment type="caution">
    <text evidence="1">The sequence shown here is derived from an EMBL/GenBank/DDBJ whole genome shotgun (WGS) entry which is preliminary data.</text>
</comment>
<sequence length="66" mass="7768">MEITNELVSQMDPFMLLSVINMKLRDFYSSLNDLCEDNDIDKSLLVSRFENINYEYSENLNQIVAK</sequence>
<dbReference type="EMBL" id="VULX01000003">
    <property type="protein sequence ID" value="MSR90643.1"/>
    <property type="molecule type" value="Genomic_DNA"/>
</dbReference>
<dbReference type="RefSeq" id="WP_154530523.1">
    <property type="nucleotide sequence ID" value="NZ_JAQXTV010000149.1"/>
</dbReference>
<organism evidence="1 2">
    <name type="scientific">Inconstantimicrobium porci</name>
    <dbReference type="NCBI Taxonomy" id="2652291"/>
    <lineage>
        <taxon>Bacteria</taxon>
        <taxon>Bacillati</taxon>
        <taxon>Bacillota</taxon>
        <taxon>Clostridia</taxon>
        <taxon>Eubacteriales</taxon>
        <taxon>Clostridiaceae</taxon>
        <taxon>Inconstantimicrobium</taxon>
    </lineage>
</organism>
<keyword evidence="2" id="KW-1185">Reference proteome</keyword>
<evidence type="ECO:0000313" key="1">
    <source>
        <dbReference type="EMBL" id="MSR90643.1"/>
    </source>
</evidence>
<accession>A0A7X2MX04</accession>
<dbReference type="AlphaFoldDB" id="A0A7X2MX04"/>
<protein>
    <submittedName>
        <fullName evidence="1">DUF4250 domain-containing protein</fullName>
    </submittedName>
</protein>
<reference evidence="1 2" key="1">
    <citation type="submission" date="2019-08" db="EMBL/GenBank/DDBJ databases">
        <title>In-depth cultivation of the pig gut microbiome towards novel bacterial diversity and tailored functional studies.</title>
        <authorList>
            <person name="Wylensek D."/>
            <person name="Hitch T.C.A."/>
            <person name="Clavel T."/>
        </authorList>
    </citation>
    <scope>NUCLEOTIDE SEQUENCE [LARGE SCALE GENOMIC DNA]</scope>
    <source>
        <strain evidence="1 2">WCA-383-APC-5B</strain>
    </source>
</reference>
<dbReference type="InterPro" id="IPR025346">
    <property type="entry name" value="DUF4250"/>
</dbReference>
<name>A0A7X2MX04_9CLOT</name>
<proteinExistence type="predicted"/>
<evidence type="ECO:0000313" key="2">
    <source>
        <dbReference type="Proteomes" id="UP000460287"/>
    </source>
</evidence>
<gene>
    <name evidence="1" type="ORF">FYJ33_04235</name>
</gene>
<dbReference type="Proteomes" id="UP000460287">
    <property type="component" value="Unassembled WGS sequence"/>
</dbReference>
<dbReference type="Pfam" id="PF14056">
    <property type="entry name" value="DUF4250"/>
    <property type="match status" value="1"/>
</dbReference>